<evidence type="ECO:0000313" key="2">
    <source>
        <dbReference type="Proteomes" id="UP000018144"/>
    </source>
</evidence>
<protein>
    <submittedName>
        <fullName evidence="1">Uncharacterized protein</fullName>
    </submittedName>
</protein>
<dbReference type="AlphaFoldDB" id="U4LJ01"/>
<sequence>MSGPTTNHIVLHALHNILVQVSTLPKYLADRYKAEYFGFWQLLVRDIAKEKAQIDASHHILIDNLGADVYFLNAALLRHYGVKTEDISDYSFMRLKFEAFHRCHLKELPGEAEVFMRIKQLINLWTHMMHQWKKMWPANSQGDVRTLEAQDKSVEKWFDEQEPLP</sequence>
<gene>
    <name evidence="1" type="ORF">PCON_12354</name>
</gene>
<proteinExistence type="predicted"/>
<dbReference type="EMBL" id="HF935724">
    <property type="protein sequence ID" value="CCX32084.1"/>
    <property type="molecule type" value="Genomic_DNA"/>
</dbReference>
<accession>U4LJ01</accession>
<name>U4LJ01_PYROM</name>
<evidence type="ECO:0000313" key="1">
    <source>
        <dbReference type="EMBL" id="CCX32084.1"/>
    </source>
</evidence>
<keyword evidence="2" id="KW-1185">Reference proteome</keyword>
<reference evidence="1 2" key="1">
    <citation type="journal article" date="2013" name="PLoS Genet.">
        <title>The genome and development-dependent transcriptomes of Pyronema confluens: a window into fungal evolution.</title>
        <authorList>
            <person name="Traeger S."/>
            <person name="Altegoer F."/>
            <person name="Freitag M."/>
            <person name="Gabaldon T."/>
            <person name="Kempken F."/>
            <person name="Kumar A."/>
            <person name="Marcet-Houben M."/>
            <person name="Poggeler S."/>
            <person name="Stajich J.E."/>
            <person name="Nowrousian M."/>
        </authorList>
    </citation>
    <scope>NUCLEOTIDE SEQUENCE [LARGE SCALE GENOMIC DNA]</scope>
    <source>
        <strain evidence="2">CBS 100304</strain>
        <tissue evidence="1">Vegetative mycelium</tissue>
    </source>
</reference>
<organism evidence="1 2">
    <name type="scientific">Pyronema omphalodes (strain CBS 100304)</name>
    <name type="common">Pyronema confluens</name>
    <dbReference type="NCBI Taxonomy" id="1076935"/>
    <lineage>
        <taxon>Eukaryota</taxon>
        <taxon>Fungi</taxon>
        <taxon>Dikarya</taxon>
        <taxon>Ascomycota</taxon>
        <taxon>Pezizomycotina</taxon>
        <taxon>Pezizomycetes</taxon>
        <taxon>Pezizales</taxon>
        <taxon>Pyronemataceae</taxon>
        <taxon>Pyronema</taxon>
    </lineage>
</organism>
<dbReference type="Proteomes" id="UP000018144">
    <property type="component" value="Unassembled WGS sequence"/>
</dbReference>